<dbReference type="Proteomes" id="UP000684084">
    <property type="component" value="Unassembled WGS sequence"/>
</dbReference>
<organism evidence="1 2">
    <name type="scientific">Rhizophagus irregularis</name>
    <dbReference type="NCBI Taxonomy" id="588596"/>
    <lineage>
        <taxon>Eukaryota</taxon>
        <taxon>Fungi</taxon>
        <taxon>Fungi incertae sedis</taxon>
        <taxon>Mucoromycota</taxon>
        <taxon>Glomeromycotina</taxon>
        <taxon>Glomeromycetes</taxon>
        <taxon>Glomerales</taxon>
        <taxon>Glomeraceae</taxon>
        <taxon>Rhizophagus</taxon>
    </lineage>
</organism>
<name>A0A916EDT2_9GLOM</name>
<sequence length="151" mass="17493">MVNTFNVNKIILVTQEEEEDLQIITSPKRSLNAYVPSSHPSYSLPRHSNLDKIRVCVRERCLSEKHINVKNRRTRTIEDVRKFAEKKGGPYLATKYINRQDPLIWQCMHKNNVLALSPARRFNTKGDFLIGQIESIRCPWFSKVVVKPSSA</sequence>
<accession>A0A916EDT2</accession>
<comment type="caution">
    <text evidence="1">The sequence shown here is derived from an EMBL/GenBank/DDBJ whole genome shotgun (WGS) entry which is preliminary data.</text>
</comment>
<dbReference type="EMBL" id="CAGKOT010000041">
    <property type="protein sequence ID" value="CAB5379965.1"/>
    <property type="molecule type" value="Genomic_DNA"/>
</dbReference>
<gene>
    <name evidence="1" type="ORF">CHRIB12_LOCUS16888</name>
</gene>
<reference evidence="1" key="1">
    <citation type="submission" date="2020-05" db="EMBL/GenBank/DDBJ databases">
        <authorList>
            <person name="Rincon C."/>
            <person name="Sanders R I."/>
            <person name="Robbins C."/>
            <person name="Chaturvedi A."/>
        </authorList>
    </citation>
    <scope>NUCLEOTIDE SEQUENCE</scope>
    <source>
        <strain evidence="1">CHB12</strain>
    </source>
</reference>
<evidence type="ECO:0000313" key="1">
    <source>
        <dbReference type="EMBL" id="CAB5379965.1"/>
    </source>
</evidence>
<proteinExistence type="predicted"/>
<dbReference type="OrthoDB" id="10290785at2759"/>
<dbReference type="AlphaFoldDB" id="A0A916EDT2"/>
<protein>
    <submittedName>
        <fullName evidence="1">Uncharacterized protein</fullName>
    </submittedName>
</protein>
<evidence type="ECO:0000313" key="2">
    <source>
        <dbReference type="Proteomes" id="UP000684084"/>
    </source>
</evidence>